<comment type="caution">
    <text evidence="2">The sequence shown here is derived from an EMBL/GenBank/DDBJ whole genome shotgun (WGS) entry which is preliminary data.</text>
</comment>
<dbReference type="Proteomes" id="UP000078340">
    <property type="component" value="Unassembled WGS sequence"/>
</dbReference>
<evidence type="ECO:0000256" key="1">
    <source>
        <dbReference type="SAM" id="MobiDB-lite"/>
    </source>
</evidence>
<dbReference type="Proteomes" id="UP000078240">
    <property type="component" value="Unassembled WGS sequence"/>
</dbReference>
<accession>A0A179GR57</accession>
<dbReference type="EMBL" id="LSBI01000006">
    <property type="protein sequence ID" value="OAQ88771.1"/>
    <property type="molecule type" value="Genomic_DNA"/>
</dbReference>
<name>A0A179GR57_PURLI</name>
<dbReference type="EMBL" id="LSBH01000004">
    <property type="protein sequence ID" value="OAQ79830.1"/>
    <property type="molecule type" value="Genomic_DNA"/>
</dbReference>
<protein>
    <submittedName>
        <fullName evidence="2">Uncharacterized protein</fullName>
    </submittedName>
</protein>
<feature type="region of interest" description="Disordered" evidence="1">
    <location>
        <begin position="66"/>
        <end position="88"/>
    </location>
</feature>
<evidence type="ECO:0000313" key="3">
    <source>
        <dbReference type="EMBL" id="OAQ88771.1"/>
    </source>
</evidence>
<evidence type="ECO:0000313" key="2">
    <source>
        <dbReference type="EMBL" id="OAQ79830.1"/>
    </source>
</evidence>
<reference evidence="2 4" key="1">
    <citation type="submission" date="2016-01" db="EMBL/GenBank/DDBJ databases">
        <title>Biosynthesis of antibiotic leucinostatins and their inhibition on Phytophthora in bio-control Purpureocillium lilacinum.</title>
        <authorList>
            <person name="Wang G."/>
            <person name="Liu Z."/>
            <person name="Lin R."/>
            <person name="Li E."/>
            <person name="Mao Z."/>
            <person name="Ling J."/>
            <person name="Yin W."/>
            <person name="Xie B."/>
        </authorList>
    </citation>
    <scope>NUCLEOTIDE SEQUENCE [LARGE SCALE GENOMIC DNA]</scope>
    <source>
        <strain evidence="2">PLBJ-1</strain>
        <strain evidence="3">PLFJ-1</strain>
    </source>
</reference>
<sequence length="88" mass="9619">MPRGKPAGRQRRVSCVPGVGSLARQVRSKQFVQSPFTGPGPALWSPRRLGYLLLRGGCRAARMTMTGRWLGPPSGTKQQRRTMDGGLK</sequence>
<dbReference type="AlphaFoldDB" id="A0A179GR57"/>
<gene>
    <name evidence="2" type="ORF">VFPBJ_05415</name>
    <name evidence="3" type="ORF">VFPFJ_07236</name>
</gene>
<proteinExistence type="predicted"/>
<evidence type="ECO:0000313" key="4">
    <source>
        <dbReference type="Proteomes" id="UP000078240"/>
    </source>
</evidence>
<organism evidence="2 4">
    <name type="scientific">Purpureocillium lilacinum</name>
    <name type="common">Paecilomyces lilacinus</name>
    <dbReference type="NCBI Taxonomy" id="33203"/>
    <lineage>
        <taxon>Eukaryota</taxon>
        <taxon>Fungi</taxon>
        <taxon>Dikarya</taxon>
        <taxon>Ascomycota</taxon>
        <taxon>Pezizomycotina</taxon>
        <taxon>Sordariomycetes</taxon>
        <taxon>Hypocreomycetidae</taxon>
        <taxon>Hypocreales</taxon>
        <taxon>Ophiocordycipitaceae</taxon>
        <taxon>Purpureocillium</taxon>
    </lineage>
</organism>